<dbReference type="SMART" id="SM00516">
    <property type="entry name" value="SEC14"/>
    <property type="match status" value="1"/>
</dbReference>
<dbReference type="PANTHER" id="PTHR10174:SF130">
    <property type="entry name" value="ALPHA-TOCOPHEROL TRANSFER PROTEIN-LIKE"/>
    <property type="match status" value="1"/>
</dbReference>
<keyword evidence="3" id="KW-1185">Reference proteome</keyword>
<dbReference type="Pfam" id="PF00650">
    <property type="entry name" value="CRAL_TRIO"/>
    <property type="match status" value="1"/>
</dbReference>
<dbReference type="GO" id="GO:1902936">
    <property type="term" value="F:phosphatidylinositol bisphosphate binding"/>
    <property type="evidence" value="ECO:0007669"/>
    <property type="project" value="TreeGrafter"/>
</dbReference>
<dbReference type="InterPro" id="IPR036865">
    <property type="entry name" value="CRAL-TRIO_dom_sf"/>
</dbReference>
<dbReference type="Proteomes" id="UP000694856">
    <property type="component" value="Chromosome 19"/>
</dbReference>
<dbReference type="InterPro" id="IPR001251">
    <property type="entry name" value="CRAL-TRIO_dom"/>
</dbReference>
<dbReference type="Gene3D" id="1.10.8.20">
    <property type="entry name" value="N-terminal domain of phosphatidylinositol transfer protein sec14p"/>
    <property type="match status" value="1"/>
</dbReference>
<feature type="domain" description="CRAL-TRIO" evidence="2">
    <location>
        <begin position="154"/>
        <end position="248"/>
    </location>
</feature>
<protein>
    <submittedName>
        <fullName evidence="4">Alpha-tocopherol transfer protein-like isoform X2</fullName>
    </submittedName>
</protein>
<dbReference type="CDD" id="cd00170">
    <property type="entry name" value="SEC14"/>
    <property type="match status" value="1"/>
</dbReference>
<dbReference type="PANTHER" id="PTHR10174">
    <property type="entry name" value="ALPHA-TOCOPHEROL TRANSFER PROTEIN-RELATED"/>
    <property type="match status" value="1"/>
</dbReference>
<feature type="region of interest" description="Disordered" evidence="1">
    <location>
        <begin position="1"/>
        <end position="30"/>
    </location>
</feature>
<evidence type="ECO:0000256" key="1">
    <source>
        <dbReference type="SAM" id="MobiDB-lite"/>
    </source>
</evidence>
<name>A0A8B8RGU7_CAMFR</name>
<dbReference type="SMART" id="SM01100">
    <property type="entry name" value="CRAL_TRIO_N"/>
    <property type="match status" value="1"/>
</dbReference>
<dbReference type="CTD" id="79183"/>
<accession>A0A8B8RGU7</accession>
<sequence length="308" mass="35005">MSEESDSLRTSPSAASLSENDLPPPAEPAGYVCSLTEELVTKAREELQEKPEWRLRDVQALRDMVRKEYPNLSTSLEDAFLLRFLRARKFDYDRALQLLINYHSCRRSWPEVFSNLRPSALKEVLASGFLTVLPHTDPRGCHILCIRPDRWIPNNYPITENIRAIYLTLEKLIQSEETQDGFPIRIKAVHVVNEPRIFKGIFAIIKPFLKEKIANRFFLHGSDLNSLHTNLPRNILPKEYGGTAGELDITAWNAVLLASEEDFVREFCQPVPACDSILGQALLPEGLTSDAPCDDSMRAVKSQLYSCY</sequence>
<evidence type="ECO:0000313" key="3">
    <source>
        <dbReference type="Proteomes" id="UP000694856"/>
    </source>
</evidence>
<dbReference type="AlphaFoldDB" id="A0A8B8RGU7"/>
<evidence type="ECO:0000313" key="4">
    <source>
        <dbReference type="RefSeq" id="XP_032317107.1"/>
    </source>
</evidence>
<dbReference type="SUPFAM" id="SSF52087">
    <property type="entry name" value="CRAL/TRIO domain"/>
    <property type="match status" value="1"/>
</dbReference>
<proteinExistence type="predicted"/>
<dbReference type="Gene3D" id="3.40.525.10">
    <property type="entry name" value="CRAL-TRIO lipid binding domain"/>
    <property type="match status" value="2"/>
</dbReference>
<dbReference type="InterPro" id="IPR011074">
    <property type="entry name" value="CRAL/TRIO_N_dom"/>
</dbReference>
<dbReference type="RefSeq" id="XP_032317107.1">
    <property type="nucleotide sequence ID" value="XM_032461216.1"/>
</dbReference>
<dbReference type="GO" id="GO:0016020">
    <property type="term" value="C:membrane"/>
    <property type="evidence" value="ECO:0007669"/>
    <property type="project" value="TreeGrafter"/>
</dbReference>
<gene>
    <name evidence="4" type="primary">TTPAL</name>
</gene>
<dbReference type="Pfam" id="PF03765">
    <property type="entry name" value="CRAL_TRIO_N"/>
    <property type="match status" value="1"/>
</dbReference>
<reference evidence="4" key="1">
    <citation type="submission" date="2025-08" db="UniProtKB">
        <authorList>
            <consortium name="RefSeq"/>
        </authorList>
    </citation>
    <scope>IDENTIFICATION</scope>
    <source>
        <tissue evidence="4">Ear skin</tissue>
    </source>
</reference>
<dbReference type="InterPro" id="IPR036273">
    <property type="entry name" value="CRAL/TRIO_N_dom_sf"/>
</dbReference>
<dbReference type="SUPFAM" id="SSF46938">
    <property type="entry name" value="CRAL/TRIO N-terminal domain"/>
    <property type="match status" value="1"/>
</dbReference>
<dbReference type="PRINTS" id="PR00180">
    <property type="entry name" value="CRETINALDHBP"/>
</dbReference>
<feature type="compositionally biased region" description="Polar residues" evidence="1">
    <location>
        <begin position="8"/>
        <end position="19"/>
    </location>
</feature>
<dbReference type="PROSITE" id="PS50191">
    <property type="entry name" value="CRAL_TRIO"/>
    <property type="match status" value="1"/>
</dbReference>
<organism evidence="3 4">
    <name type="scientific">Camelus ferus</name>
    <name type="common">Wild bactrian camel</name>
    <name type="synonym">Camelus bactrianus ferus</name>
    <dbReference type="NCBI Taxonomy" id="419612"/>
    <lineage>
        <taxon>Eukaryota</taxon>
        <taxon>Metazoa</taxon>
        <taxon>Chordata</taxon>
        <taxon>Craniata</taxon>
        <taxon>Vertebrata</taxon>
        <taxon>Euteleostomi</taxon>
        <taxon>Mammalia</taxon>
        <taxon>Eutheria</taxon>
        <taxon>Laurasiatheria</taxon>
        <taxon>Artiodactyla</taxon>
        <taxon>Tylopoda</taxon>
        <taxon>Camelidae</taxon>
        <taxon>Camelus</taxon>
    </lineage>
</organism>
<evidence type="ECO:0000259" key="2">
    <source>
        <dbReference type="PROSITE" id="PS50191"/>
    </source>
</evidence>
<dbReference type="GeneID" id="102511782"/>